<dbReference type="OrthoDB" id="2691982at2759"/>
<accession>A0A9P7K446</accession>
<feature type="non-terminal residue" evidence="2">
    <location>
        <position position="1"/>
    </location>
</feature>
<comment type="caution">
    <text evidence="2">The sequence shown here is derived from an EMBL/GenBank/DDBJ whole genome shotgun (WGS) entry which is preliminary data.</text>
</comment>
<feature type="region of interest" description="Disordered" evidence="1">
    <location>
        <begin position="52"/>
        <end position="82"/>
    </location>
</feature>
<proteinExistence type="predicted"/>
<dbReference type="EMBL" id="JABCKI010005828">
    <property type="protein sequence ID" value="KAG5637466.1"/>
    <property type="molecule type" value="Genomic_DNA"/>
</dbReference>
<feature type="compositionally biased region" description="Low complexity" evidence="1">
    <location>
        <begin position="70"/>
        <end position="79"/>
    </location>
</feature>
<keyword evidence="3" id="KW-1185">Reference proteome</keyword>
<evidence type="ECO:0000256" key="1">
    <source>
        <dbReference type="SAM" id="MobiDB-lite"/>
    </source>
</evidence>
<name>A0A9P7K446_9AGAR</name>
<dbReference type="Proteomes" id="UP000717328">
    <property type="component" value="Unassembled WGS sequence"/>
</dbReference>
<gene>
    <name evidence="2" type="ORF">H0H81_004483</name>
</gene>
<sequence length="128" mass="13972">LPTHDLEDLSAGIEGLRGQWCMGLTKDIAHLFLVESTSHKYSYSTMLHLQNPATHARQDPPPTLVRRSNSKPASQSSASGIMVSPGKARNVWFSTAALRSLGGCRSGNPACQRQDCAAWAAARRRRSR</sequence>
<reference evidence="2" key="1">
    <citation type="submission" date="2021-02" db="EMBL/GenBank/DDBJ databases">
        <authorList>
            <person name="Nieuwenhuis M."/>
            <person name="Van De Peppel L.J.J."/>
        </authorList>
    </citation>
    <scope>NUCLEOTIDE SEQUENCE</scope>
    <source>
        <strain evidence="2">D49</strain>
    </source>
</reference>
<evidence type="ECO:0000313" key="3">
    <source>
        <dbReference type="Proteomes" id="UP000717328"/>
    </source>
</evidence>
<reference evidence="2" key="2">
    <citation type="submission" date="2021-10" db="EMBL/GenBank/DDBJ databases">
        <title>Phylogenomics reveals ancestral predisposition of the termite-cultivated fungus Termitomyces towards a domesticated lifestyle.</title>
        <authorList>
            <person name="Auxier B."/>
            <person name="Grum-Grzhimaylo A."/>
            <person name="Cardenas M.E."/>
            <person name="Lodge J.D."/>
            <person name="Laessoe T."/>
            <person name="Pedersen O."/>
            <person name="Smith M.E."/>
            <person name="Kuyper T.W."/>
            <person name="Franco-Molano E.A."/>
            <person name="Baroni T.J."/>
            <person name="Aanen D.K."/>
        </authorList>
    </citation>
    <scope>NUCLEOTIDE SEQUENCE</scope>
    <source>
        <strain evidence="2">D49</strain>
    </source>
</reference>
<evidence type="ECO:0000313" key="2">
    <source>
        <dbReference type="EMBL" id="KAG5637466.1"/>
    </source>
</evidence>
<dbReference type="AlphaFoldDB" id="A0A9P7K446"/>
<organism evidence="2 3">
    <name type="scientific">Sphagnurus paluster</name>
    <dbReference type="NCBI Taxonomy" id="117069"/>
    <lineage>
        <taxon>Eukaryota</taxon>
        <taxon>Fungi</taxon>
        <taxon>Dikarya</taxon>
        <taxon>Basidiomycota</taxon>
        <taxon>Agaricomycotina</taxon>
        <taxon>Agaricomycetes</taxon>
        <taxon>Agaricomycetidae</taxon>
        <taxon>Agaricales</taxon>
        <taxon>Tricholomatineae</taxon>
        <taxon>Lyophyllaceae</taxon>
        <taxon>Sphagnurus</taxon>
    </lineage>
</organism>
<protein>
    <submittedName>
        <fullName evidence="2">Uncharacterized protein</fullName>
    </submittedName>
</protein>